<gene>
    <name evidence="2" type="ORF">B0H64DRAFT_220023</name>
</gene>
<feature type="compositionally biased region" description="Basic and acidic residues" evidence="1">
    <location>
        <begin position="1006"/>
        <end position="1032"/>
    </location>
</feature>
<evidence type="ECO:0000313" key="2">
    <source>
        <dbReference type="EMBL" id="KAK3292058.1"/>
    </source>
</evidence>
<dbReference type="AlphaFoldDB" id="A0AAE0H8S1"/>
<feature type="region of interest" description="Disordered" evidence="1">
    <location>
        <begin position="536"/>
        <end position="567"/>
    </location>
</feature>
<protein>
    <submittedName>
        <fullName evidence="2">Uncharacterized protein</fullName>
    </submittedName>
</protein>
<dbReference type="Proteomes" id="UP001278766">
    <property type="component" value="Unassembled WGS sequence"/>
</dbReference>
<organism evidence="2 3">
    <name type="scientific">Chaetomium fimeti</name>
    <dbReference type="NCBI Taxonomy" id="1854472"/>
    <lineage>
        <taxon>Eukaryota</taxon>
        <taxon>Fungi</taxon>
        <taxon>Dikarya</taxon>
        <taxon>Ascomycota</taxon>
        <taxon>Pezizomycotina</taxon>
        <taxon>Sordariomycetes</taxon>
        <taxon>Sordariomycetidae</taxon>
        <taxon>Sordariales</taxon>
        <taxon>Chaetomiaceae</taxon>
        <taxon>Chaetomium</taxon>
    </lineage>
</organism>
<dbReference type="SUPFAM" id="SSF48452">
    <property type="entry name" value="TPR-like"/>
    <property type="match status" value="1"/>
</dbReference>
<comment type="caution">
    <text evidence="2">The sequence shown here is derived from an EMBL/GenBank/DDBJ whole genome shotgun (WGS) entry which is preliminary data.</text>
</comment>
<keyword evidence="3" id="KW-1185">Reference proteome</keyword>
<dbReference type="Gene3D" id="1.25.40.10">
    <property type="entry name" value="Tetratricopeptide repeat domain"/>
    <property type="match status" value="1"/>
</dbReference>
<evidence type="ECO:0000313" key="3">
    <source>
        <dbReference type="Proteomes" id="UP001278766"/>
    </source>
</evidence>
<dbReference type="EMBL" id="JAUEPN010000007">
    <property type="protein sequence ID" value="KAK3292058.1"/>
    <property type="molecule type" value="Genomic_DNA"/>
</dbReference>
<reference evidence="2" key="1">
    <citation type="journal article" date="2023" name="Mol. Phylogenet. Evol.">
        <title>Genome-scale phylogeny and comparative genomics of the fungal order Sordariales.</title>
        <authorList>
            <person name="Hensen N."/>
            <person name="Bonometti L."/>
            <person name="Westerberg I."/>
            <person name="Brannstrom I.O."/>
            <person name="Guillou S."/>
            <person name="Cros-Aarteil S."/>
            <person name="Calhoun S."/>
            <person name="Haridas S."/>
            <person name="Kuo A."/>
            <person name="Mondo S."/>
            <person name="Pangilinan J."/>
            <person name="Riley R."/>
            <person name="LaButti K."/>
            <person name="Andreopoulos B."/>
            <person name="Lipzen A."/>
            <person name="Chen C."/>
            <person name="Yan M."/>
            <person name="Daum C."/>
            <person name="Ng V."/>
            <person name="Clum A."/>
            <person name="Steindorff A."/>
            <person name="Ohm R.A."/>
            <person name="Martin F."/>
            <person name="Silar P."/>
            <person name="Natvig D.O."/>
            <person name="Lalanne C."/>
            <person name="Gautier V."/>
            <person name="Ament-Velasquez S.L."/>
            <person name="Kruys A."/>
            <person name="Hutchinson M.I."/>
            <person name="Powell A.J."/>
            <person name="Barry K."/>
            <person name="Miller A.N."/>
            <person name="Grigoriev I.V."/>
            <person name="Debuchy R."/>
            <person name="Gladieux P."/>
            <person name="Hiltunen Thoren M."/>
            <person name="Johannesson H."/>
        </authorList>
    </citation>
    <scope>NUCLEOTIDE SEQUENCE</scope>
    <source>
        <strain evidence="2">CBS 168.71</strain>
    </source>
</reference>
<feature type="compositionally biased region" description="Basic and acidic residues" evidence="1">
    <location>
        <begin position="1060"/>
        <end position="1074"/>
    </location>
</feature>
<dbReference type="RefSeq" id="XP_062655572.1">
    <property type="nucleotide sequence ID" value="XM_062799564.1"/>
</dbReference>
<proteinExistence type="predicted"/>
<feature type="compositionally biased region" description="Low complexity" evidence="1">
    <location>
        <begin position="967"/>
        <end position="983"/>
    </location>
</feature>
<feature type="region of interest" description="Disordered" evidence="1">
    <location>
        <begin position="683"/>
        <end position="742"/>
    </location>
</feature>
<dbReference type="GeneID" id="87836512"/>
<evidence type="ECO:0000256" key="1">
    <source>
        <dbReference type="SAM" id="MobiDB-lite"/>
    </source>
</evidence>
<dbReference type="InterPro" id="IPR011990">
    <property type="entry name" value="TPR-like_helical_dom_sf"/>
</dbReference>
<name>A0AAE0H8S1_9PEZI</name>
<feature type="compositionally biased region" description="Polar residues" evidence="1">
    <location>
        <begin position="699"/>
        <end position="712"/>
    </location>
</feature>
<feature type="compositionally biased region" description="Basic and acidic residues" evidence="1">
    <location>
        <begin position="811"/>
        <end position="823"/>
    </location>
</feature>
<feature type="region of interest" description="Disordered" evidence="1">
    <location>
        <begin position="952"/>
        <end position="1074"/>
    </location>
</feature>
<sequence length="1110" mass="123427">MHSLKTADSRITELCNELASLTVFLEAVERTLKGCHPLDTAHVNEELWHQSELCLVDCQVTLNELAVLVDKIKCSNNTRRFGWRLRAVVDLSVYSPDIGIFRDKIHKSTWALQTLLHTITVSLSLRQNASQDMILFELDRLKVSIDEALLASRQPRQRFSHSLSADSRLARNLRNLAEAARHFHSAASSTASTIRDHSGSLLGDFPPHRRERVETFIRTAGRHASGHETPATVISTSANSASIAISPRSLRVTASASRWPAVEDDEDDESEFEKLFLEGLEDLAKDSIRRKEFEKAIAFLTEAIQRKEKARSGKGDLPRLQAQLALCYLFGDDWKQAEPIVSALVNHKEAFSDLGPVVWTMLHALALAYLSTYAFEGALETCKRAFHAQGKWARTKQLDRRDVEGSVETTALLATIFHMEGDYIAAEIYRRQLPEDFVYNHCSDPREFLASQFDLVGDVLGDDLSDLCDYSPLSNSPDFQQLRINTRPSMHVSIQRLTALHRTLTVNAGDLSPLRARHRQWEKFEMDTNKEVVVSTSDTVVETETSDEAATRDSNSPRNTAVASGFRRRATKMFETGRGLHRTWCRWSAEADSAASSTPSPIRRWLKGTSILVAKPARAMLRRRSDSDTKLADYARWEGPKTFRGLPISRPIIADSSEWWPTFRLPVGHPGTILDDHVIPDTAREGYTTPENTADDETSVTTTHNSVSCTDTFQDRGSETDPETSEVPEQPVTPHTANIPRSSCPAELMDTSFSVTSQQKAFNQVDVLDVLLDYLQTPQEQSAQPSYDKGEIQRLDSPTVNNYSRPIAPESRPRFGTAHDSDTPRTTTVIEEANRKNATREAGHLWMNTGSKKMRKPGTTLHRGHDRLEPKFAKGREKPRYGPTTTALSQEETAVLSKLADILASLTTRKDLKADKLHAAKLELEALSAYLEKWGTDSTLCRDVRNVIESLPGHLGDPAEWSELQDSGYSSVGSGSSETLSSSDATSPVSDHVSGDSEPQVTGHMDGMKPEHREPKRRLSEMARDGAADRPKLGSSQHPKPHANGSRVMSAGPNRARWRRTGDYLPERGGYGKDKETTEQHLAAANSDIKPGAAVSLTYAPGDPDLGTFF</sequence>
<feature type="compositionally biased region" description="Polar residues" evidence="1">
    <location>
        <begin position="552"/>
        <end position="562"/>
    </location>
</feature>
<reference evidence="2" key="2">
    <citation type="submission" date="2023-06" db="EMBL/GenBank/DDBJ databases">
        <authorList>
            <consortium name="Lawrence Berkeley National Laboratory"/>
            <person name="Haridas S."/>
            <person name="Hensen N."/>
            <person name="Bonometti L."/>
            <person name="Westerberg I."/>
            <person name="Brannstrom I.O."/>
            <person name="Guillou S."/>
            <person name="Cros-Aarteil S."/>
            <person name="Calhoun S."/>
            <person name="Kuo A."/>
            <person name="Mondo S."/>
            <person name="Pangilinan J."/>
            <person name="Riley R."/>
            <person name="Labutti K."/>
            <person name="Andreopoulos B."/>
            <person name="Lipzen A."/>
            <person name="Chen C."/>
            <person name="Yanf M."/>
            <person name="Daum C."/>
            <person name="Ng V."/>
            <person name="Clum A."/>
            <person name="Steindorff A."/>
            <person name="Ohm R."/>
            <person name="Martin F."/>
            <person name="Silar P."/>
            <person name="Natvig D."/>
            <person name="Lalanne C."/>
            <person name="Gautier V."/>
            <person name="Ament-Velasquez S.L."/>
            <person name="Kruys A."/>
            <person name="Hutchinson M.I."/>
            <person name="Powell A.J."/>
            <person name="Barry K."/>
            <person name="Miller A.N."/>
            <person name="Grigoriev I.V."/>
            <person name="Debuchy R."/>
            <person name="Gladieux P."/>
            <person name="Thoren M.H."/>
            <person name="Johannesson H."/>
        </authorList>
    </citation>
    <scope>NUCLEOTIDE SEQUENCE</scope>
    <source>
        <strain evidence="2">CBS 168.71</strain>
    </source>
</reference>
<accession>A0AAE0H8S1</accession>
<feature type="region of interest" description="Disordered" evidence="1">
    <location>
        <begin position="796"/>
        <end position="825"/>
    </location>
</feature>